<evidence type="ECO:0000256" key="1">
    <source>
        <dbReference type="SAM" id="MobiDB-lite"/>
    </source>
</evidence>
<feature type="transmembrane region" description="Helical" evidence="2">
    <location>
        <begin position="121"/>
        <end position="141"/>
    </location>
</feature>
<feature type="transmembrane region" description="Helical" evidence="2">
    <location>
        <begin position="666"/>
        <end position="687"/>
    </location>
</feature>
<sequence>MEVIQILISVPKRLFTSLLSTSRQTRINFLAFNTLITFLVCTSHVYITGWYYYTNERIYVTRGFGHFDSEQCDSALKSTQQQASLWKGTWPIQWYWRMQCEGGRDKWRGDGGWWSWLNRDWFWLLFDAFWIAVAGPCFSFASSISKTVAQIYSSGLAALLISAIERPFHITGNSLLRGVQWTVESIAILPTYLDGVPYFLPLAISNAPHDIGSFLHEGMHWATGKGAFLPTYLEHVSGSIPSTIKTPLNTTGDVLSEAIQSVLGLIASYASYFDYVPFIKTTFAMFLGWVKPYASSFAATKSFEFWLRLFVYPRNPLSETINHVISLWKWLLVILQVVVSSFVYLSTFDIWTALVPATGVPYFSLLTMFTIWINVYMHRTYTINEHNGVYWTKNLWHTPFALLDVLCFGSEDKFTPDDAPRVHRSWHSSNDLILPHMEWHWNEIPGLIARSIISPIYNDGFLRGLRYWRYILLQFWSACEWVWRIPTMKSIFGVNLGIFCFRLHSYPYFRYDVGKFLIDILAGIFFLFVLLIIICIWHAIYRLGRTAWTTVFSRLPFSQFGPSNPVFYSIIRTTISQFMVLLILFGFKKLMSTMGIPLTFTYTSCLIFGMASRIAEYLSPPIVGEKSNLRKYRLITFTTLFRVITIIVYFSGGFPLPYRFYTPESIITNPLLYLHSGITLDLVYHGLSIFETRNLFQDFYIGLFLLLDYLRIPGRLWLLRQIPWEGELNQLEASEDVPAISSLEAAISGIAVLIEMLLSSTMPRLAIFFAAFLGACLFEDAASINSEDDERIQIVPVPPRASLYSSLEDIIGTPCVIFLTLLVTVQLTNKTYFSGDTYNAVFRVGFGLIVAQFMVPFLMKFVPRAHPVVSVIEDTPAFKRKYTIPWEGLICAAQITALLLTAYALTYLTFNLAFYSLAVPLLLLVLYYISPATQTTLRGQVAAHRPHGFQAVLSKRLVFGWARHLWWIIPGWSIIQSLIIIRNCSAIIDHFQNFTLEYFITAWRSSSYLSIAFALISFAIYCLAHIREQHKFLSILYPIGSTLTSYLPFSTLRLRNAFFFRDYPGGIYQARALWIFISLYLFITLQIYNPGCWSLGIPFLIWDIIKVEDTGAEAPFDSSLPPAERRALKRAGKDARRVNRQRLAERDALARADVARSDAREVIRDTRREQAFDDFRTHNSATPIVPAHQSTLQTVTRDLLTIGDQVSADVAVQSSNDAAVRAKEDAKIVIKQAAREQGDDDYNPTISAQTISGPGM</sequence>
<feature type="transmembrane region" description="Helical" evidence="2">
    <location>
        <begin position="516"/>
        <end position="540"/>
    </location>
</feature>
<feature type="region of interest" description="Disordered" evidence="1">
    <location>
        <begin position="1235"/>
        <end position="1256"/>
    </location>
</feature>
<feature type="transmembrane region" description="Helical" evidence="2">
    <location>
        <begin position="327"/>
        <end position="347"/>
    </location>
</feature>
<organism evidence="3 4">
    <name type="scientific">Rhynchosporium secalis</name>
    <name type="common">Barley scald fungus</name>
    <dbReference type="NCBI Taxonomy" id="38038"/>
    <lineage>
        <taxon>Eukaryota</taxon>
        <taxon>Fungi</taxon>
        <taxon>Dikarya</taxon>
        <taxon>Ascomycota</taxon>
        <taxon>Pezizomycotina</taxon>
        <taxon>Leotiomycetes</taxon>
        <taxon>Helotiales</taxon>
        <taxon>Ploettnerulaceae</taxon>
        <taxon>Rhynchosporium</taxon>
    </lineage>
</organism>
<dbReference type="AlphaFoldDB" id="A0A1E1M2P0"/>
<dbReference type="Proteomes" id="UP000177625">
    <property type="component" value="Unassembled WGS sequence"/>
</dbReference>
<evidence type="ECO:0000313" key="3">
    <source>
        <dbReference type="EMBL" id="CZT43372.1"/>
    </source>
</evidence>
<feature type="compositionally biased region" description="Polar residues" evidence="1">
    <location>
        <begin position="1244"/>
        <end position="1256"/>
    </location>
</feature>
<feature type="transmembrane region" description="Helical" evidence="2">
    <location>
        <begin position="29"/>
        <end position="53"/>
    </location>
</feature>
<reference evidence="4" key="1">
    <citation type="submission" date="2016-03" db="EMBL/GenBank/DDBJ databases">
        <authorList>
            <person name="Guldener U."/>
        </authorList>
    </citation>
    <scope>NUCLEOTIDE SEQUENCE [LARGE SCALE GENOMIC DNA]</scope>
</reference>
<feature type="transmembrane region" description="Helical" evidence="2">
    <location>
        <begin position="882"/>
        <end position="905"/>
    </location>
</feature>
<accession>A0A1E1M2P0</accession>
<feature type="transmembrane region" description="Helical" evidence="2">
    <location>
        <begin position="965"/>
        <end position="988"/>
    </location>
</feature>
<proteinExistence type="predicted"/>
<feature type="transmembrane region" description="Helical" evidence="2">
    <location>
        <begin position="810"/>
        <end position="828"/>
    </location>
</feature>
<evidence type="ECO:0000256" key="2">
    <source>
        <dbReference type="SAM" id="Phobius"/>
    </source>
</evidence>
<feature type="transmembrane region" description="Helical" evidence="2">
    <location>
        <begin position="765"/>
        <end position="784"/>
    </location>
</feature>
<keyword evidence="4" id="KW-1185">Reference proteome</keyword>
<gene>
    <name evidence="3" type="ORF">RSE6_03401</name>
</gene>
<feature type="transmembrane region" description="Helical" evidence="2">
    <location>
        <begin position="912"/>
        <end position="929"/>
    </location>
</feature>
<keyword evidence="2" id="KW-1133">Transmembrane helix</keyword>
<feature type="transmembrane region" description="Helical" evidence="2">
    <location>
        <begin position="1070"/>
        <end position="1088"/>
    </location>
</feature>
<keyword evidence="2" id="KW-0812">Transmembrane</keyword>
<evidence type="ECO:0000313" key="4">
    <source>
        <dbReference type="Proteomes" id="UP000177625"/>
    </source>
</evidence>
<dbReference type="EMBL" id="FJVC01000122">
    <property type="protein sequence ID" value="CZT43372.1"/>
    <property type="molecule type" value="Genomic_DNA"/>
</dbReference>
<feature type="transmembrane region" description="Helical" evidence="2">
    <location>
        <begin position="1008"/>
        <end position="1026"/>
    </location>
</feature>
<keyword evidence="2" id="KW-0472">Membrane</keyword>
<feature type="transmembrane region" description="Helical" evidence="2">
    <location>
        <begin position="840"/>
        <end position="862"/>
    </location>
</feature>
<feature type="transmembrane region" description="Helical" evidence="2">
    <location>
        <begin position="359"/>
        <end position="377"/>
    </location>
</feature>
<feature type="transmembrane region" description="Helical" evidence="2">
    <location>
        <begin position="1032"/>
        <end position="1049"/>
    </location>
</feature>
<feature type="transmembrane region" description="Helical" evidence="2">
    <location>
        <begin position="634"/>
        <end position="654"/>
    </location>
</feature>
<name>A0A1E1M2P0_RHYSE</name>
<feature type="transmembrane region" description="Helical" evidence="2">
    <location>
        <begin position="566"/>
        <end position="587"/>
    </location>
</feature>
<protein>
    <submittedName>
        <fullName evidence="3">Uncharacterized protein</fullName>
    </submittedName>
</protein>